<dbReference type="AlphaFoldDB" id="A0A9Q8SBU4"/>
<dbReference type="EMBL" id="CP019471">
    <property type="protein sequence ID" value="UQC74155.1"/>
    <property type="molecule type" value="Genomic_DNA"/>
</dbReference>
<accession>A0A9Q8SBU4</accession>
<evidence type="ECO:0000256" key="1">
    <source>
        <dbReference type="SAM" id="MobiDB-lite"/>
    </source>
</evidence>
<dbReference type="Proteomes" id="UP000830671">
    <property type="component" value="Chromosome 1"/>
</dbReference>
<reference evidence="2" key="1">
    <citation type="journal article" date="2021" name="Mol. Plant Microbe Interact.">
        <title>Complete Genome Sequence of the Plant-Pathogenic Fungus Colletotrichum lupini.</title>
        <authorList>
            <person name="Baroncelli R."/>
            <person name="Pensec F."/>
            <person name="Da Lio D."/>
            <person name="Boufleur T."/>
            <person name="Vicente I."/>
            <person name="Sarrocco S."/>
            <person name="Picot A."/>
            <person name="Baraldi E."/>
            <person name="Sukno S."/>
            <person name="Thon M."/>
            <person name="Le Floch G."/>
        </authorList>
    </citation>
    <scope>NUCLEOTIDE SEQUENCE</scope>
    <source>
        <strain evidence="2">IMI 504893</strain>
    </source>
</reference>
<name>A0A9Q8SBU4_9PEZI</name>
<feature type="region of interest" description="Disordered" evidence="1">
    <location>
        <begin position="1"/>
        <end position="21"/>
    </location>
</feature>
<proteinExistence type="predicted"/>
<evidence type="ECO:0000313" key="3">
    <source>
        <dbReference type="Proteomes" id="UP000830671"/>
    </source>
</evidence>
<evidence type="ECO:0000313" key="2">
    <source>
        <dbReference type="EMBL" id="UQC74155.1"/>
    </source>
</evidence>
<protein>
    <submittedName>
        <fullName evidence="2">Uncharacterized protein</fullName>
    </submittedName>
</protein>
<keyword evidence="3" id="KW-1185">Reference proteome</keyword>
<sequence length="432" mass="47972">MAAVPTRTPGRGHPRYDISKRHASPGLQSKLNLDAETRILLRDIVTQNQSPFALLNYGNRLVGKHNMATAASMQSNARFRACKAPSRLSLWPDKRIWCTYDCSEDAKSWCVGPGRGITSINPSKTMQKKPLAISLAYVDTTASSRVRAGPPAPIMIAHTHLPAHIHTTISGSICAFFSRTILDLPGEGKIRFSMSMRPGHKSIFRPLAKDDVERLTDKPPPLRARSILATRSASGLPLCLRKIRFCNAGCRSPPRWVLFVSPTIWCSDRILFEAGRRSAHITRAAFLPQDSLSFTKHSQPNAGQWATRPPVVRNMLIRLFLFADRFMTSVSVMVREQPERQLRDRDLHRRIASATPLAISRSAKESGRRTDYEDGSPLARYYPCPCFQSIAGPPWGLGSTMCLPCQVSVACLAFCDGMRTRKAGFPLETTSC</sequence>
<dbReference type="GeneID" id="73334859"/>
<organism evidence="2 3">
    <name type="scientific">Colletotrichum lupini</name>
    <dbReference type="NCBI Taxonomy" id="145971"/>
    <lineage>
        <taxon>Eukaryota</taxon>
        <taxon>Fungi</taxon>
        <taxon>Dikarya</taxon>
        <taxon>Ascomycota</taxon>
        <taxon>Pezizomycotina</taxon>
        <taxon>Sordariomycetes</taxon>
        <taxon>Hypocreomycetidae</taxon>
        <taxon>Glomerellales</taxon>
        <taxon>Glomerellaceae</taxon>
        <taxon>Colletotrichum</taxon>
        <taxon>Colletotrichum acutatum species complex</taxon>
    </lineage>
</organism>
<gene>
    <name evidence="2" type="ORF">CLUP02_00803</name>
</gene>
<dbReference type="RefSeq" id="XP_049135806.1">
    <property type="nucleotide sequence ID" value="XM_049279849.1"/>
</dbReference>
<dbReference type="KEGG" id="clup:CLUP02_00803"/>